<comment type="catalytic activity">
    <reaction evidence="8">
        <text>prephenate + H(+) = 3-phenylpyruvate + CO2 + H2O</text>
        <dbReference type="Rhea" id="RHEA:21648"/>
        <dbReference type="ChEBI" id="CHEBI:15377"/>
        <dbReference type="ChEBI" id="CHEBI:15378"/>
        <dbReference type="ChEBI" id="CHEBI:16526"/>
        <dbReference type="ChEBI" id="CHEBI:18005"/>
        <dbReference type="ChEBI" id="CHEBI:29934"/>
        <dbReference type="EC" id="4.2.1.51"/>
    </reaction>
</comment>
<keyword evidence="5" id="KW-0057">Aromatic amino acid biosynthesis</keyword>
<dbReference type="PROSITE" id="PS51171">
    <property type="entry name" value="PREPHENATE_DEHYDR_3"/>
    <property type="match status" value="1"/>
</dbReference>
<dbReference type="Proteomes" id="UP001139289">
    <property type="component" value="Unassembled WGS sequence"/>
</dbReference>
<proteinExistence type="predicted"/>
<feature type="domain" description="ACT" evidence="10">
    <location>
        <begin position="249"/>
        <end position="327"/>
    </location>
</feature>
<dbReference type="InterPro" id="IPR002912">
    <property type="entry name" value="ACT_dom"/>
</dbReference>
<dbReference type="CDD" id="cd04905">
    <property type="entry name" value="ACT_CM-PDT"/>
    <property type="match status" value="1"/>
</dbReference>
<dbReference type="GO" id="GO:0005737">
    <property type="term" value="C:cytoplasm"/>
    <property type="evidence" value="ECO:0007669"/>
    <property type="project" value="TreeGrafter"/>
</dbReference>
<organism evidence="11 12">
    <name type="scientific">Microbacterium tenebrionis</name>
    <dbReference type="NCBI Taxonomy" id="2830665"/>
    <lineage>
        <taxon>Bacteria</taxon>
        <taxon>Bacillati</taxon>
        <taxon>Actinomycetota</taxon>
        <taxon>Actinomycetes</taxon>
        <taxon>Micrococcales</taxon>
        <taxon>Microbacteriaceae</taxon>
        <taxon>Microbacterium</taxon>
    </lineage>
</organism>
<dbReference type="EMBL" id="JAGTTM010000001">
    <property type="protein sequence ID" value="MCC2028114.1"/>
    <property type="molecule type" value="Genomic_DNA"/>
</dbReference>
<accession>A0A9X1LLR9</accession>
<reference evidence="11" key="1">
    <citation type="submission" date="2021-04" db="EMBL/GenBank/DDBJ databases">
        <title>Microbacterium tenobrionis sp. nov. and Microbacterium allomyrinae sp. nov., isolated from larvae of Tenobrio molitor and Allomyrina dichotoma, respectively.</title>
        <authorList>
            <person name="Lee S.D."/>
        </authorList>
    </citation>
    <scope>NUCLEOTIDE SEQUENCE</scope>
    <source>
        <strain evidence="11">YMB-B2</strain>
    </source>
</reference>
<evidence type="ECO:0000256" key="5">
    <source>
        <dbReference type="ARBA" id="ARBA00023141"/>
    </source>
</evidence>
<evidence type="ECO:0000256" key="4">
    <source>
        <dbReference type="ARBA" id="ARBA00022605"/>
    </source>
</evidence>
<evidence type="ECO:0000256" key="7">
    <source>
        <dbReference type="ARBA" id="ARBA00023239"/>
    </source>
</evidence>
<dbReference type="PANTHER" id="PTHR21022">
    <property type="entry name" value="PREPHENATE DEHYDRATASE P PROTEIN"/>
    <property type="match status" value="1"/>
</dbReference>
<dbReference type="AlphaFoldDB" id="A0A9X1LLR9"/>
<keyword evidence="4" id="KW-0028">Amino-acid biosynthesis</keyword>
<dbReference type="GO" id="GO:0004664">
    <property type="term" value="F:prephenate dehydratase activity"/>
    <property type="evidence" value="ECO:0007669"/>
    <property type="project" value="UniProtKB-EC"/>
</dbReference>
<dbReference type="NCBIfam" id="NF008865">
    <property type="entry name" value="PRK11898.1"/>
    <property type="match status" value="1"/>
</dbReference>
<dbReference type="InterPro" id="IPR018528">
    <property type="entry name" value="Preph_deHydtase_CS"/>
</dbReference>
<evidence type="ECO:0000313" key="12">
    <source>
        <dbReference type="Proteomes" id="UP001139289"/>
    </source>
</evidence>
<dbReference type="FunFam" id="3.30.70.260:FF:000012">
    <property type="entry name" value="Prephenate dehydratase"/>
    <property type="match status" value="1"/>
</dbReference>
<feature type="domain" description="Prephenate dehydratase" evidence="9">
    <location>
        <begin position="54"/>
        <end position="234"/>
    </location>
</feature>
<sequence length="361" mass="38956">MPVVVRGDQGVDIDEVTFLRGEAGTTGHGNSLPRSARQRIIRRAKVKRVTERRTYSYLGPAGTFTEAALDQVAEARGQEWRPVHNVGEALADVLEGRSHAAMIAIENSIEGGVSTTQDALATLPGLRIVGEYLVKVNFVLVAPRGTTLEDVTVIAAHPVAYAQCHGWLGEHLPNHAHVPAASNVASAIGVLDGSSPAQAAIAPPGIVQHYDVDVLASEIGDSTSAVTRFVLVTRTTMPPEPTGADKTSLIVELPDDHPGALLDMLEQFSTRGINLSLIESRPIGDALGRYRFVIDADGHVADERMADALLGIRRFSPRVVFLGSYPRADRKIVQYPDRYADEVFVEARDWLRGLITGEPEV</sequence>
<dbReference type="CDD" id="cd13632">
    <property type="entry name" value="PBP2_Aa-PDT_like"/>
    <property type="match status" value="1"/>
</dbReference>
<comment type="caution">
    <text evidence="11">The sequence shown here is derived from an EMBL/GenBank/DDBJ whole genome shotgun (WGS) entry which is preliminary data.</text>
</comment>
<evidence type="ECO:0000313" key="11">
    <source>
        <dbReference type="EMBL" id="MCC2028114.1"/>
    </source>
</evidence>
<dbReference type="InterPro" id="IPR001086">
    <property type="entry name" value="Preph_deHydtase"/>
</dbReference>
<gene>
    <name evidence="11" type="primary">pheA</name>
    <name evidence="11" type="ORF">KEC56_00990</name>
</gene>
<dbReference type="Gene3D" id="3.30.70.260">
    <property type="match status" value="1"/>
</dbReference>
<protein>
    <recommendedName>
        <fullName evidence="3">Prephenate dehydratase</fullName>
        <ecNumber evidence="2">4.2.1.51</ecNumber>
    </recommendedName>
</protein>
<dbReference type="SUPFAM" id="SSF53850">
    <property type="entry name" value="Periplasmic binding protein-like II"/>
    <property type="match status" value="1"/>
</dbReference>
<keyword evidence="7 11" id="KW-0456">Lyase</keyword>
<evidence type="ECO:0000256" key="6">
    <source>
        <dbReference type="ARBA" id="ARBA00023222"/>
    </source>
</evidence>
<dbReference type="SUPFAM" id="SSF55021">
    <property type="entry name" value="ACT-like"/>
    <property type="match status" value="1"/>
</dbReference>
<dbReference type="EC" id="4.2.1.51" evidence="2"/>
<evidence type="ECO:0000259" key="9">
    <source>
        <dbReference type="PROSITE" id="PS51171"/>
    </source>
</evidence>
<dbReference type="PROSITE" id="PS51671">
    <property type="entry name" value="ACT"/>
    <property type="match status" value="1"/>
</dbReference>
<evidence type="ECO:0000256" key="3">
    <source>
        <dbReference type="ARBA" id="ARBA00021872"/>
    </source>
</evidence>
<evidence type="ECO:0000256" key="2">
    <source>
        <dbReference type="ARBA" id="ARBA00013147"/>
    </source>
</evidence>
<dbReference type="PANTHER" id="PTHR21022:SF19">
    <property type="entry name" value="PREPHENATE DEHYDRATASE-RELATED"/>
    <property type="match status" value="1"/>
</dbReference>
<dbReference type="GO" id="GO:0009094">
    <property type="term" value="P:L-phenylalanine biosynthetic process"/>
    <property type="evidence" value="ECO:0007669"/>
    <property type="project" value="UniProtKB-KW"/>
</dbReference>
<name>A0A9X1LLR9_9MICO</name>
<dbReference type="Gene3D" id="3.40.190.10">
    <property type="entry name" value="Periplasmic binding protein-like II"/>
    <property type="match status" value="2"/>
</dbReference>
<evidence type="ECO:0000259" key="10">
    <source>
        <dbReference type="PROSITE" id="PS51671"/>
    </source>
</evidence>
<dbReference type="PROSITE" id="PS00857">
    <property type="entry name" value="PREPHENATE_DEHYDR_1"/>
    <property type="match status" value="1"/>
</dbReference>
<keyword evidence="6" id="KW-0584">Phenylalanine biosynthesis</keyword>
<dbReference type="Pfam" id="PF01842">
    <property type="entry name" value="ACT"/>
    <property type="match status" value="1"/>
</dbReference>
<dbReference type="Pfam" id="PF00800">
    <property type="entry name" value="PDT"/>
    <property type="match status" value="1"/>
</dbReference>
<dbReference type="InterPro" id="IPR045865">
    <property type="entry name" value="ACT-like_dom_sf"/>
</dbReference>
<comment type="pathway">
    <text evidence="1">Amino-acid biosynthesis; L-phenylalanine biosynthesis; phenylpyruvate from prephenate: step 1/1.</text>
</comment>
<evidence type="ECO:0000256" key="1">
    <source>
        <dbReference type="ARBA" id="ARBA00004741"/>
    </source>
</evidence>
<evidence type="ECO:0000256" key="8">
    <source>
        <dbReference type="ARBA" id="ARBA00047848"/>
    </source>
</evidence>
<keyword evidence="12" id="KW-1185">Reference proteome</keyword>